<dbReference type="PANTHER" id="PTHR36757:SF1">
    <property type="entry name" value="GENOME ASSEMBLY, CHROMOSOME: A04"/>
    <property type="match status" value="1"/>
</dbReference>
<proteinExistence type="predicted"/>
<name>A0ABR0NZW2_GOSAR</name>
<comment type="caution">
    <text evidence="2">The sequence shown here is derived from an EMBL/GenBank/DDBJ whole genome shotgun (WGS) entry which is preliminary data.</text>
</comment>
<evidence type="ECO:0000256" key="1">
    <source>
        <dbReference type="SAM" id="MobiDB-lite"/>
    </source>
</evidence>
<dbReference type="Proteomes" id="UP001358586">
    <property type="component" value="Chromosome 8"/>
</dbReference>
<protein>
    <submittedName>
        <fullName evidence="2">Uncharacterized protein</fullName>
    </submittedName>
</protein>
<sequence length="237" mass="25535">MGSKKKVKKLDNVNKKLLNPKPEGDWGVGAAYGIGFTGAASARGFTSAASGLPPPVSHQFSKAMAVGLRAAETIPSVSFSHYLFSSAAAMQQCFCPPLRSTSLSLEPTTEFEFDVRINNSDDQECYFSSANELFSNGKILPLQIKNQTAAPTINSPSMNQNQSSNQSVWQLKRSSSLCPSTPKVKPDGHRSRNKKSSFKHGSYGHGNGTVTINHVANVPLVDVFCVSSFFLTGSRKK</sequence>
<evidence type="ECO:0000313" key="2">
    <source>
        <dbReference type="EMBL" id="KAK5811017.1"/>
    </source>
</evidence>
<reference evidence="2 3" key="1">
    <citation type="submission" date="2023-03" db="EMBL/GenBank/DDBJ databases">
        <title>WGS of Gossypium arboreum.</title>
        <authorList>
            <person name="Yu D."/>
        </authorList>
    </citation>
    <scope>NUCLEOTIDE SEQUENCE [LARGE SCALE GENOMIC DNA]</scope>
    <source>
        <tissue evidence="2">Leaf</tissue>
    </source>
</reference>
<gene>
    <name evidence="2" type="ORF">PVK06_026334</name>
</gene>
<keyword evidence="3" id="KW-1185">Reference proteome</keyword>
<dbReference type="PANTHER" id="PTHR36757">
    <property type="entry name" value="BNAANNG22500D PROTEIN"/>
    <property type="match status" value="1"/>
</dbReference>
<feature type="region of interest" description="Disordered" evidence="1">
    <location>
        <begin position="175"/>
        <end position="203"/>
    </location>
</feature>
<accession>A0ABR0NZW2</accession>
<dbReference type="EMBL" id="JARKNE010000008">
    <property type="protein sequence ID" value="KAK5811017.1"/>
    <property type="molecule type" value="Genomic_DNA"/>
</dbReference>
<organism evidence="2 3">
    <name type="scientific">Gossypium arboreum</name>
    <name type="common">Tree cotton</name>
    <name type="synonym">Gossypium nanking</name>
    <dbReference type="NCBI Taxonomy" id="29729"/>
    <lineage>
        <taxon>Eukaryota</taxon>
        <taxon>Viridiplantae</taxon>
        <taxon>Streptophyta</taxon>
        <taxon>Embryophyta</taxon>
        <taxon>Tracheophyta</taxon>
        <taxon>Spermatophyta</taxon>
        <taxon>Magnoliopsida</taxon>
        <taxon>eudicotyledons</taxon>
        <taxon>Gunneridae</taxon>
        <taxon>Pentapetalae</taxon>
        <taxon>rosids</taxon>
        <taxon>malvids</taxon>
        <taxon>Malvales</taxon>
        <taxon>Malvaceae</taxon>
        <taxon>Malvoideae</taxon>
        <taxon>Gossypium</taxon>
    </lineage>
</organism>
<evidence type="ECO:0000313" key="3">
    <source>
        <dbReference type="Proteomes" id="UP001358586"/>
    </source>
</evidence>